<reference evidence="2" key="1">
    <citation type="submission" date="2021-02" db="EMBL/GenBank/DDBJ databases">
        <title>Genome sequence Cadophora malorum strain M34.</title>
        <authorList>
            <person name="Stefanovic E."/>
            <person name="Vu D."/>
            <person name="Scully C."/>
            <person name="Dijksterhuis J."/>
            <person name="Roader J."/>
            <person name="Houbraken J."/>
        </authorList>
    </citation>
    <scope>NUCLEOTIDE SEQUENCE</scope>
    <source>
        <strain evidence="2">M34</strain>
    </source>
</reference>
<dbReference type="SMART" id="SM00225">
    <property type="entry name" value="BTB"/>
    <property type="match status" value="1"/>
</dbReference>
<dbReference type="InterPro" id="IPR000210">
    <property type="entry name" value="BTB/POZ_dom"/>
</dbReference>
<evidence type="ECO:0000313" key="2">
    <source>
        <dbReference type="EMBL" id="KAG4415025.1"/>
    </source>
</evidence>
<dbReference type="CDD" id="cd18186">
    <property type="entry name" value="BTB_POZ_ZBTB_KLHL-like"/>
    <property type="match status" value="1"/>
</dbReference>
<dbReference type="PROSITE" id="PS50097">
    <property type="entry name" value="BTB"/>
    <property type="match status" value="1"/>
</dbReference>
<dbReference type="Gene3D" id="3.30.710.10">
    <property type="entry name" value="Potassium Channel Kv1.1, Chain A"/>
    <property type="match status" value="1"/>
</dbReference>
<dbReference type="PANTHER" id="PTHR47843:SF2">
    <property type="entry name" value="BTB DOMAIN-CONTAINING PROTEIN"/>
    <property type="match status" value="1"/>
</dbReference>
<protein>
    <recommendedName>
        <fullName evidence="1">BTB domain-containing protein</fullName>
    </recommendedName>
</protein>
<evidence type="ECO:0000313" key="3">
    <source>
        <dbReference type="Proteomes" id="UP000664132"/>
    </source>
</evidence>
<feature type="domain" description="BTB" evidence="1">
    <location>
        <begin position="60"/>
        <end position="138"/>
    </location>
</feature>
<dbReference type="OrthoDB" id="194443at2759"/>
<dbReference type="SUPFAM" id="SSF54695">
    <property type="entry name" value="POZ domain"/>
    <property type="match status" value="1"/>
</dbReference>
<dbReference type="EMBL" id="JAFJYH010000239">
    <property type="protein sequence ID" value="KAG4415025.1"/>
    <property type="molecule type" value="Genomic_DNA"/>
</dbReference>
<comment type="caution">
    <text evidence="2">The sequence shown here is derived from an EMBL/GenBank/DDBJ whole genome shotgun (WGS) entry which is preliminary data.</text>
</comment>
<dbReference type="PANTHER" id="PTHR47843">
    <property type="entry name" value="BTB DOMAIN-CONTAINING PROTEIN-RELATED"/>
    <property type="match status" value="1"/>
</dbReference>
<dbReference type="AlphaFoldDB" id="A0A8H7T9M2"/>
<proteinExistence type="predicted"/>
<dbReference type="Proteomes" id="UP000664132">
    <property type="component" value="Unassembled WGS sequence"/>
</dbReference>
<name>A0A8H7T9M2_9HELO</name>
<dbReference type="InterPro" id="IPR011333">
    <property type="entry name" value="SKP1/BTB/POZ_sf"/>
</dbReference>
<evidence type="ECO:0000259" key="1">
    <source>
        <dbReference type="PROSITE" id="PS50097"/>
    </source>
</evidence>
<sequence>MPALVGGTFGDALFRDCLMPRPRAIANINGSSTATEMLPDQATLNKNKKRPNLVGPQEIVKVSVHASSEGIKDEDETHHQTFPIHKGHICHYSPFFDAAFNGTFSEAETQLVELYEVKPETFGIFVNWIYTQDIFSEGGEIPNVQGLVHLWLLADRLLVPSLQNKALDLIESTRQQKGNDRLPSEIFTVIYENTNAESALRLYVVRVCSARYLAKIKNTKNYPHEMLVDVINAIRHRSTSKDRLASVDMEPFHLEEEKGDDHRAKRIRLQ</sequence>
<dbReference type="Pfam" id="PF00651">
    <property type="entry name" value="BTB"/>
    <property type="match status" value="1"/>
</dbReference>
<gene>
    <name evidence="2" type="ORF">IFR04_011846</name>
</gene>
<keyword evidence="3" id="KW-1185">Reference proteome</keyword>
<accession>A0A8H7T9M2</accession>
<organism evidence="2 3">
    <name type="scientific">Cadophora malorum</name>
    <dbReference type="NCBI Taxonomy" id="108018"/>
    <lineage>
        <taxon>Eukaryota</taxon>
        <taxon>Fungi</taxon>
        <taxon>Dikarya</taxon>
        <taxon>Ascomycota</taxon>
        <taxon>Pezizomycotina</taxon>
        <taxon>Leotiomycetes</taxon>
        <taxon>Helotiales</taxon>
        <taxon>Ploettnerulaceae</taxon>
        <taxon>Cadophora</taxon>
    </lineage>
</organism>